<evidence type="ECO:0000256" key="1">
    <source>
        <dbReference type="SAM" id="Phobius"/>
    </source>
</evidence>
<sequence>MEHLEVPVPAGVHAGLPSRPAWLPSWTLLTGAYASLFALYQGHVNQKLLLDGDTFSHVATGQWILRHLAVPLQDPFSHSMPGAPWTAQEWLSQVVLAAAHDAAGWDGVIAVTALCFGTSIALLTRALLRNVEPLRALLFSFVALLMVAGHLLARPHIVAMPLLVAWMVGIFHARDLRRAPSPWLLPVMWVWANAHGGFTLGIAVAAFLAVEAVLEAPGARGRRQVALSWGAFLLAAVGCASLTPNGPAGFLFTWQVLAEDAYALDRVAEWASPNFHQYQALELWLLGGLALVLHQGLRLPALRLVLLLGFVHLALKHLRSIELLGLISPLIVAGPFGAQWRQASPTPGRPARADALLARLAQPAGIWAAAVAAVVVAGASAALARARPVQLPLSAAPVGALKAVKEAGIAGPVFNSYAWGGFLIYSGIPDFIDGRSDLFRDQFIRQYADAADLATSDALPSLLEKYAISWTIFPVGQPAVAALDRMPGWRRVYADSTAVVHARDERQGNQP</sequence>
<dbReference type="AlphaFoldDB" id="A0A934USA2"/>
<proteinExistence type="predicted"/>
<reference evidence="2" key="1">
    <citation type="submission" date="2020-12" db="EMBL/GenBank/DDBJ databases">
        <title>Ramlibacter sp. nov., isolated from a freshwater alga, Cryptomonas.</title>
        <authorList>
            <person name="Kim H.M."/>
            <person name="Jeon C.O."/>
        </authorList>
    </citation>
    <scope>NUCLEOTIDE SEQUENCE</scope>
    <source>
        <strain evidence="2">CrO1</strain>
    </source>
</reference>
<dbReference type="Proteomes" id="UP000617041">
    <property type="component" value="Unassembled WGS sequence"/>
</dbReference>
<feature type="transmembrane region" description="Helical" evidence="1">
    <location>
        <begin position="323"/>
        <end position="340"/>
    </location>
</feature>
<feature type="transmembrane region" description="Helical" evidence="1">
    <location>
        <begin position="134"/>
        <end position="152"/>
    </location>
</feature>
<keyword evidence="1" id="KW-1133">Transmembrane helix</keyword>
<feature type="transmembrane region" description="Helical" evidence="1">
    <location>
        <begin position="108"/>
        <end position="128"/>
    </location>
</feature>
<evidence type="ECO:0000313" key="2">
    <source>
        <dbReference type="EMBL" id="MBK0394015.1"/>
    </source>
</evidence>
<keyword evidence="1" id="KW-0812">Transmembrane</keyword>
<feature type="transmembrane region" description="Helical" evidence="1">
    <location>
        <begin position="360"/>
        <end position="384"/>
    </location>
</feature>
<protein>
    <submittedName>
        <fullName evidence="2">Uncharacterized protein</fullName>
    </submittedName>
</protein>
<organism evidence="2 3">
    <name type="scientific">Ramlibacter algicola</name>
    <dbReference type="NCBI Taxonomy" id="2795217"/>
    <lineage>
        <taxon>Bacteria</taxon>
        <taxon>Pseudomonadati</taxon>
        <taxon>Pseudomonadota</taxon>
        <taxon>Betaproteobacteria</taxon>
        <taxon>Burkholderiales</taxon>
        <taxon>Comamonadaceae</taxon>
        <taxon>Ramlibacter</taxon>
    </lineage>
</organism>
<keyword evidence="1" id="KW-0472">Membrane</keyword>
<feature type="transmembrane region" description="Helical" evidence="1">
    <location>
        <begin position="283"/>
        <end position="311"/>
    </location>
</feature>
<comment type="caution">
    <text evidence="2">The sequence shown here is derived from an EMBL/GenBank/DDBJ whole genome shotgun (WGS) entry which is preliminary data.</text>
</comment>
<feature type="transmembrane region" description="Helical" evidence="1">
    <location>
        <begin position="226"/>
        <end position="244"/>
    </location>
</feature>
<gene>
    <name evidence="2" type="ORF">I8E28_15545</name>
</gene>
<evidence type="ECO:0000313" key="3">
    <source>
        <dbReference type="Proteomes" id="UP000617041"/>
    </source>
</evidence>
<accession>A0A934USA2</accession>
<dbReference type="EMBL" id="JAEDAO010000001">
    <property type="protein sequence ID" value="MBK0394015.1"/>
    <property type="molecule type" value="Genomic_DNA"/>
</dbReference>
<keyword evidence="3" id="KW-1185">Reference proteome</keyword>
<name>A0A934USA2_9BURK</name>
<dbReference type="RefSeq" id="WP_200788972.1">
    <property type="nucleotide sequence ID" value="NZ_JAEDAO010000001.1"/>
</dbReference>
<feature type="transmembrane region" description="Helical" evidence="1">
    <location>
        <begin position="194"/>
        <end position="214"/>
    </location>
</feature>